<feature type="compositionally biased region" description="Low complexity" evidence="2">
    <location>
        <begin position="372"/>
        <end position="381"/>
    </location>
</feature>
<accession>A0A0C9WRF8</accession>
<dbReference type="OrthoDB" id="2152896at2759"/>
<dbReference type="AlphaFoldDB" id="A0A0C9WRF8"/>
<keyword evidence="5" id="KW-1185">Reference proteome</keyword>
<feature type="compositionally biased region" description="Low complexity" evidence="2">
    <location>
        <begin position="287"/>
        <end position="302"/>
    </location>
</feature>
<evidence type="ECO:0000256" key="2">
    <source>
        <dbReference type="SAM" id="MobiDB-lite"/>
    </source>
</evidence>
<protein>
    <recommendedName>
        <fullName evidence="3">C2H2-type domain-containing protein</fullName>
    </recommendedName>
</protein>
<dbReference type="GO" id="GO:0008270">
    <property type="term" value="F:zinc ion binding"/>
    <property type="evidence" value="ECO:0007669"/>
    <property type="project" value="UniProtKB-KW"/>
</dbReference>
<feature type="region of interest" description="Disordered" evidence="2">
    <location>
        <begin position="518"/>
        <end position="550"/>
    </location>
</feature>
<feature type="domain" description="C2H2-type" evidence="3">
    <location>
        <begin position="188"/>
        <end position="211"/>
    </location>
</feature>
<keyword evidence="1" id="KW-0862">Zinc</keyword>
<evidence type="ECO:0000256" key="1">
    <source>
        <dbReference type="PROSITE-ProRule" id="PRU00042"/>
    </source>
</evidence>
<reference evidence="4 5" key="1">
    <citation type="submission" date="2014-04" db="EMBL/GenBank/DDBJ databases">
        <authorList>
            <consortium name="DOE Joint Genome Institute"/>
            <person name="Kuo A."/>
            <person name="Kohler A."/>
            <person name="Nagy L.G."/>
            <person name="Floudas D."/>
            <person name="Copeland A."/>
            <person name="Barry K.W."/>
            <person name="Cichocki N."/>
            <person name="Veneault-Fourrey C."/>
            <person name="LaButti K."/>
            <person name="Lindquist E.A."/>
            <person name="Lipzen A."/>
            <person name="Lundell T."/>
            <person name="Morin E."/>
            <person name="Murat C."/>
            <person name="Sun H."/>
            <person name="Tunlid A."/>
            <person name="Henrissat B."/>
            <person name="Grigoriev I.V."/>
            <person name="Hibbett D.S."/>
            <person name="Martin F."/>
            <person name="Nordberg H.P."/>
            <person name="Cantor M.N."/>
            <person name="Hua S.X."/>
        </authorList>
    </citation>
    <scope>NUCLEOTIDE SEQUENCE [LARGE SCALE GENOMIC DNA]</scope>
    <source>
        <strain evidence="4 5">LaAM-08-1</strain>
    </source>
</reference>
<proteinExistence type="predicted"/>
<dbReference type="STRING" id="1095629.A0A0C9WRF8"/>
<feature type="region of interest" description="Disordered" evidence="2">
    <location>
        <begin position="53"/>
        <end position="101"/>
    </location>
</feature>
<keyword evidence="1" id="KW-0479">Metal-binding</keyword>
<evidence type="ECO:0000313" key="5">
    <source>
        <dbReference type="Proteomes" id="UP000054477"/>
    </source>
</evidence>
<evidence type="ECO:0000259" key="3">
    <source>
        <dbReference type="PROSITE" id="PS50157"/>
    </source>
</evidence>
<organism evidence="4 5">
    <name type="scientific">Laccaria amethystina LaAM-08-1</name>
    <dbReference type="NCBI Taxonomy" id="1095629"/>
    <lineage>
        <taxon>Eukaryota</taxon>
        <taxon>Fungi</taxon>
        <taxon>Dikarya</taxon>
        <taxon>Basidiomycota</taxon>
        <taxon>Agaricomycotina</taxon>
        <taxon>Agaricomycetes</taxon>
        <taxon>Agaricomycetidae</taxon>
        <taxon>Agaricales</taxon>
        <taxon>Agaricineae</taxon>
        <taxon>Hydnangiaceae</taxon>
        <taxon>Laccaria</taxon>
    </lineage>
</organism>
<dbReference type="PROSITE" id="PS00028">
    <property type="entry name" value="ZINC_FINGER_C2H2_1"/>
    <property type="match status" value="1"/>
</dbReference>
<dbReference type="Proteomes" id="UP000054477">
    <property type="component" value="Unassembled WGS sequence"/>
</dbReference>
<dbReference type="HOGENOM" id="CLU_043182_0_0_1"/>
<feature type="region of interest" description="Disordered" evidence="2">
    <location>
        <begin position="118"/>
        <end position="149"/>
    </location>
</feature>
<reference evidence="5" key="2">
    <citation type="submission" date="2015-01" db="EMBL/GenBank/DDBJ databases">
        <title>Evolutionary Origins and Diversification of the Mycorrhizal Mutualists.</title>
        <authorList>
            <consortium name="DOE Joint Genome Institute"/>
            <consortium name="Mycorrhizal Genomics Consortium"/>
            <person name="Kohler A."/>
            <person name="Kuo A."/>
            <person name="Nagy L.G."/>
            <person name="Floudas D."/>
            <person name="Copeland A."/>
            <person name="Barry K.W."/>
            <person name="Cichocki N."/>
            <person name="Veneault-Fourrey C."/>
            <person name="LaButti K."/>
            <person name="Lindquist E.A."/>
            <person name="Lipzen A."/>
            <person name="Lundell T."/>
            <person name="Morin E."/>
            <person name="Murat C."/>
            <person name="Riley R."/>
            <person name="Ohm R."/>
            <person name="Sun H."/>
            <person name="Tunlid A."/>
            <person name="Henrissat B."/>
            <person name="Grigoriev I.V."/>
            <person name="Hibbett D.S."/>
            <person name="Martin F."/>
        </authorList>
    </citation>
    <scope>NUCLEOTIDE SEQUENCE [LARGE SCALE GENOMIC DNA]</scope>
    <source>
        <strain evidence="5">LaAM-08-1</strain>
    </source>
</reference>
<feature type="region of interest" description="Disordered" evidence="2">
    <location>
        <begin position="287"/>
        <end position="315"/>
    </location>
</feature>
<feature type="compositionally biased region" description="Basic residues" evidence="2">
    <location>
        <begin position="75"/>
        <end position="88"/>
    </location>
</feature>
<feature type="compositionally biased region" description="Low complexity" evidence="2">
    <location>
        <begin position="118"/>
        <end position="130"/>
    </location>
</feature>
<dbReference type="PROSITE" id="PS50157">
    <property type="entry name" value="ZINC_FINGER_C2H2_2"/>
    <property type="match status" value="1"/>
</dbReference>
<dbReference type="EMBL" id="KN838611">
    <property type="protein sequence ID" value="KIK01155.1"/>
    <property type="molecule type" value="Genomic_DNA"/>
</dbReference>
<name>A0A0C9WRF8_9AGAR</name>
<feature type="region of interest" description="Disordered" evidence="2">
    <location>
        <begin position="161"/>
        <end position="186"/>
    </location>
</feature>
<evidence type="ECO:0000313" key="4">
    <source>
        <dbReference type="EMBL" id="KIK01155.1"/>
    </source>
</evidence>
<keyword evidence="1" id="KW-0863">Zinc-finger</keyword>
<feature type="compositionally biased region" description="Acidic residues" evidence="2">
    <location>
        <begin position="537"/>
        <end position="550"/>
    </location>
</feature>
<feature type="region of interest" description="Disordered" evidence="2">
    <location>
        <begin position="355"/>
        <end position="422"/>
    </location>
</feature>
<gene>
    <name evidence="4" type="ORF">K443DRAFT_132410</name>
</gene>
<sequence>MDPASIPPLTFTHSHPQQSDAIDSLLSLSFAAEGAAPIPISGSGANALATYSDTTLTPQTPPSVPLASSLGNGTKSHRRLASTGKTRRRLSDAREAANRPLQTTAAALSLASLSLSSSPPSIHPQQISTSLSGASRSFAPAPTSDASLPLTDGSNIPQSISITSNNDASATPIPITNGKGGKKRGVDHKCESCSKIYRHPSCLIKHRWEHTPHWREASKFVLSKHQQVQLLEAAAILSHIAPSASGGTSLPEDRSLWPSFLSGGSLPRADPVEAEAEAPLAVSGSAFPVSSSVPAPSTFSRSNSTGPRLHDYSIPSNVTQVRPGLVSVPTTGSVPQAAQGIAVRGTAPVVVRGTAPVPMPVPASNTYAGYRSSGPSESWSSRHTNGSHYAPSSYGGETNGSSYTHSHSPSEERSSLGRGHGRQSLIQNHAAPPAATGGGWSLPRSSLRSVSVSSQSRSRSNSASEESVDVDVDVLDDYGGGNPYTAGGRYPFNGRNTITRMWKREEDELSVGFSVREEDEEDHMVVSGKERERRMEEEEWDGMEMEMEMD</sequence>
<feature type="compositionally biased region" description="Polar residues" evidence="2">
    <location>
        <begin position="395"/>
        <end position="407"/>
    </location>
</feature>
<dbReference type="InterPro" id="IPR013087">
    <property type="entry name" value="Znf_C2H2_type"/>
</dbReference>